<dbReference type="InterPro" id="IPR001806">
    <property type="entry name" value="Small_GTPase"/>
</dbReference>
<name>A0A1E3QH96_9ASCO</name>
<evidence type="ECO:0000313" key="5">
    <source>
        <dbReference type="Proteomes" id="UP000094336"/>
    </source>
</evidence>
<dbReference type="Proteomes" id="UP000094336">
    <property type="component" value="Unassembled WGS sequence"/>
</dbReference>
<dbReference type="FunFam" id="3.40.50.300:FF:001447">
    <property type="entry name" value="Ras-related protein Rab-1B"/>
    <property type="match status" value="1"/>
</dbReference>
<dbReference type="SMART" id="SM00173">
    <property type="entry name" value="RAS"/>
    <property type="match status" value="1"/>
</dbReference>
<dbReference type="Gene3D" id="3.40.50.300">
    <property type="entry name" value="P-loop containing nucleotide triphosphate hydrolases"/>
    <property type="match status" value="1"/>
</dbReference>
<gene>
    <name evidence="4" type="ORF">BABINDRAFT_163794</name>
</gene>
<organism evidence="4 5">
    <name type="scientific">Babjeviella inositovora NRRL Y-12698</name>
    <dbReference type="NCBI Taxonomy" id="984486"/>
    <lineage>
        <taxon>Eukaryota</taxon>
        <taxon>Fungi</taxon>
        <taxon>Dikarya</taxon>
        <taxon>Ascomycota</taxon>
        <taxon>Saccharomycotina</taxon>
        <taxon>Pichiomycetes</taxon>
        <taxon>Serinales incertae sedis</taxon>
        <taxon>Babjeviella</taxon>
    </lineage>
</organism>
<evidence type="ECO:0000256" key="2">
    <source>
        <dbReference type="ARBA" id="ARBA00023134"/>
    </source>
</evidence>
<comment type="subcellular location">
    <subcellularLocation>
        <location evidence="3">Endomembrane system</location>
        <topology evidence="3">Lipid-anchor</topology>
        <orientation evidence="3">Cytoplasmic side</orientation>
    </subcellularLocation>
</comment>
<dbReference type="GO" id="GO:0012505">
    <property type="term" value="C:endomembrane system"/>
    <property type="evidence" value="ECO:0007669"/>
    <property type="project" value="UniProtKB-SubCell"/>
</dbReference>
<dbReference type="GO" id="GO:0005525">
    <property type="term" value="F:GTP binding"/>
    <property type="evidence" value="ECO:0007669"/>
    <property type="project" value="UniProtKB-KW"/>
</dbReference>
<dbReference type="OrthoDB" id="9989112at2759"/>
<dbReference type="RefSeq" id="XP_018982389.1">
    <property type="nucleotide sequence ID" value="XM_019130103.1"/>
</dbReference>
<dbReference type="PANTHER" id="PTHR47977">
    <property type="entry name" value="RAS-RELATED PROTEIN RAB"/>
    <property type="match status" value="1"/>
</dbReference>
<dbReference type="GO" id="GO:0003924">
    <property type="term" value="F:GTPase activity"/>
    <property type="evidence" value="ECO:0007669"/>
    <property type="project" value="InterPro"/>
</dbReference>
<dbReference type="PROSITE" id="PS51421">
    <property type="entry name" value="RAS"/>
    <property type="match status" value="1"/>
</dbReference>
<dbReference type="InterPro" id="IPR050227">
    <property type="entry name" value="Rab"/>
</dbReference>
<dbReference type="SUPFAM" id="SSF52540">
    <property type="entry name" value="P-loop containing nucleoside triphosphate hydrolases"/>
    <property type="match status" value="1"/>
</dbReference>
<dbReference type="PRINTS" id="PR00449">
    <property type="entry name" value="RASTRNSFRMNG"/>
</dbReference>
<dbReference type="InterPro" id="IPR027417">
    <property type="entry name" value="P-loop_NTPase"/>
</dbReference>
<dbReference type="AlphaFoldDB" id="A0A1E3QH96"/>
<keyword evidence="1" id="KW-0547">Nucleotide-binding</keyword>
<sequence length="266" mass="29942">MSFRICLPVLGSPLELSEEEVEEKRVSQIIYQNDICLLEPQLSRVPVIKILFVGSADVGKSALLLQFSDSAFYASRHKSTVGVDMKVKLESVDGRMVKVILWDTAGQERYRALAPSIYHNTQGLILTYDITRLNTFEDLKDFWLSECLRHCQQKSQMVVFIVGNKKDLTLSEAGSRGSTRQVFKEDIQGLSKYIEALRLENDTETLFKVGGFYEVSANNKYQVDALMQRVLQAVVQTTGVFANPRVMVQGGGSQVSSKMEHKNSFN</sequence>
<dbReference type="CDD" id="cd00154">
    <property type="entry name" value="Rab"/>
    <property type="match status" value="1"/>
</dbReference>
<accession>A0A1E3QH96</accession>
<evidence type="ECO:0000313" key="4">
    <source>
        <dbReference type="EMBL" id="ODQ77061.1"/>
    </source>
</evidence>
<dbReference type="GeneID" id="30147956"/>
<dbReference type="SMART" id="SM00175">
    <property type="entry name" value="RAB"/>
    <property type="match status" value="1"/>
</dbReference>
<evidence type="ECO:0000256" key="3">
    <source>
        <dbReference type="ARBA" id="ARBA00046278"/>
    </source>
</evidence>
<keyword evidence="5" id="KW-1185">Reference proteome</keyword>
<evidence type="ECO:0000256" key="1">
    <source>
        <dbReference type="ARBA" id="ARBA00022741"/>
    </source>
</evidence>
<dbReference type="PROSITE" id="PS51419">
    <property type="entry name" value="RAB"/>
    <property type="match status" value="1"/>
</dbReference>
<dbReference type="STRING" id="984486.A0A1E3QH96"/>
<keyword evidence="2" id="KW-0342">GTP-binding</keyword>
<dbReference type="NCBIfam" id="TIGR00231">
    <property type="entry name" value="small_GTP"/>
    <property type="match status" value="1"/>
</dbReference>
<dbReference type="Pfam" id="PF00071">
    <property type="entry name" value="Ras"/>
    <property type="match status" value="1"/>
</dbReference>
<reference evidence="5" key="1">
    <citation type="submission" date="2016-05" db="EMBL/GenBank/DDBJ databases">
        <title>Comparative genomics of biotechnologically important yeasts.</title>
        <authorList>
            <consortium name="DOE Joint Genome Institute"/>
            <person name="Riley R."/>
            <person name="Haridas S."/>
            <person name="Wolfe K.H."/>
            <person name="Lopes M.R."/>
            <person name="Hittinger C.T."/>
            <person name="Goker M."/>
            <person name="Salamov A."/>
            <person name="Wisecaver J."/>
            <person name="Long T.M."/>
            <person name="Aerts A.L."/>
            <person name="Barry K."/>
            <person name="Choi C."/>
            <person name="Clum A."/>
            <person name="Coughlan A.Y."/>
            <person name="Deshpande S."/>
            <person name="Douglass A.P."/>
            <person name="Hanson S.J."/>
            <person name="Klenk H.-P."/>
            <person name="Labutti K."/>
            <person name="Lapidus A."/>
            <person name="Lindquist E."/>
            <person name="Lipzen A."/>
            <person name="Meier-Kolthoff J.P."/>
            <person name="Ohm R.A."/>
            <person name="Otillar R.P."/>
            <person name="Pangilinan J."/>
            <person name="Peng Y."/>
            <person name="Rokas A."/>
            <person name="Rosa C.A."/>
            <person name="Scheuner C."/>
            <person name="Sibirny A.A."/>
            <person name="Slot J.C."/>
            <person name="Stielow J.B."/>
            <person name="Sun H."/>
            <person name="Kurtzman C.P."/>
            <person name="Blackwell M."/>
            <person name="Grigoriev I.V."/>
            <person name="Jeffries T.W."/>
        </authorList>
    </citation>
    <scope>NUCLEOTIDE SEQUENCE [LARGE SCALE GENOMIC DNA]</scope>
    <source>
        <strain evidence="5">NRRL Y-12698</strain>
    </source>
</reference>
<protein>
    <submittedName>
        <fullName evidence="4">Uncharacterized protein</fullName>
    </submittedName>
</protein>
<dbReference type="InterPro" id="IPR005225">
    <property type="entry name" value="Small_GTP-bd"/>
</dbReference>
<proteinExistence type="predicted"/>
<dbReference type="SMART" id="SM00174">
    <property type="entry name" value="RHO"/>
    <property type="match status" value="1"/>
</dbReference>
<dbReference type="EMBL" id="KV454443">
    <property type="protein sequence ID" value="ODQ77061.1"/>
    <property type="molecule type" value="Genomic_DNA"/>
</dbReference>